<dbReference type="PANTHER" id="PTHR30183">
    <property type="entry name" value="MOLYBDENUM TRANSPORT SYSTEM PERMEASE PROTEIN MODB"/>
    <property type="match status" value="1"/>
</dbReference>
<dbReference type="eggNOG" id="COG4149">
    <property type="taxonomic scope" value="Bacteria"/>
</dbReference>
<feature type="transmembrane region" description="Helical" evidence="10">
    <location>
        <begin position="21"/>
        <end position="41"/>
    </location>
</feature>
<feature type="transmembrane region" description="Helical" evidence="10">
    <location>
        <begin position="198"/>
        <end position="222"/>
    </location>
</feature>
<dbReference type="OrthoDB" id="9795403at2"/>
<dbReference type="GO" id="GO:0005886">
    <property type="term" value="C:plasma membrane"/>
    <property type="evidence" value="ECO:0007669"/>
    <property type="project" value="UniProtKB-SubCell"/>
</dbReference>
<organism evidence="13 14">
    <name type="scientific">Chloroherpeton thalassium (strain ATCC 35110 / GB-78)</name>
    <dbReference type="NCBI Taxonomy" id="517418"/>
    <lineage>
        <taxon>Bacteria</taxon>
        <taxon>Pseudomonadati</taxon>
        <taxon>Chlorobiota</taxon>
        <taxon>Chlorobiia</taxon>
        <taxon>Chlorobiales</taxon>
        <taxon>Chloroherpetonaceae</taxon>
        <taxon>Chloroherpeton</taxon>
    </lineage>
</organism>
<dbReference type="RefSeq" id="WP_012500548.1">
    <property type="nucleotide sequence ID" value="NC_011026.1"/>
</dbReference>
<evidence type="ECO:0000256" key="5">
    <source>
        <dbReference type="ARBA" id="ARBA00022475"/>
    </source>
</evidence>
<dbReference type="CDD" id="cd06261">
    <property type="entry name" value="TM_PBP2"/>
    <property type="match status" value="1"/>
</dbReference>
<feature type="transmembrane region" description="Helical" evidence="10">
    <location>
        <begin position="92"/>
        <end position="112"/>
    </location>
</feature>
<evidence type="ECO:0000256" key="4">
    <source>
        <dbReference type="ARBA" id="ARBA00022448"/>
    </source>
</evidence>
<comment type="similarity">
    <text evidence="3 11">Belongs to the binding-protein-dependent transport system permease family. CysTW subfamily.</text>
</comment>
<dbReference type="NCBIfam" id="TIGR02141">
    <property type="entry name" value="modB_ABC"/>
    <property type="match status" value="1"/>
</dbReference>
<dbReference type="InterPro" id="IPR011867">
    <property type="entry name" value="ModB_ABC"/>
</dbReference>
<keyword evidence="7 10" id="KW-0812">Transmembrane</keyword>
<keyword evidence="8 10" id="KW-1133">Transmembrane helix</keyword>
<protein>
    <recommendedName>
        <fullName evidence="11">Molybdenum transport system permease</fullName>
    </recommendedName>
</protein>
<sequence length="228" mass="25254">MNDAIANAPIDLSPFWLSLKLSLVTTLFLLFSAFPIAYIFARRTFRFKRILEAVTALPLVLPPTVLGFYILLLLSPESIFGQVFEAAFGERLVFNFGGMIIASCIFSFPFMFQPLKSGLEQIDRALLDASYTLGKSELETLFRIVIPNMKATILGASIVTFAHTMGEFGVVLMIGGNIPNETRVASVAIYDKVEQLDFFSAHIYSAILVGFSFAVLLAVNYLNRGKTR</sequence>
<dbReference type="EMBL" id="CP001100">
    <property type="protein sequence ID" value="ACF14465.1"/>
    <property type="molecule type" value="Genomic_DNA"/>
</dbReference>
<keyword evidence="9 10" id="KW-0472">Membrane</keyword>
<dbReference type="GO" id="GO:0015098">
    <property type="term" value="F:molybdate ion transmembrane transporter activity"/>
    <property type="evidence" value="ECO:0007669"/>
    <property type="project" value="UniProtKB-UniRule"/>
</dbReference>
<evidence type="ECO:0000256" key="10">
    <source>
        <dbReference type="RuleBase" id="RU363032"/>
    </source>
</evidence>
<keyword evidence="5 11" id="KW-1003">Cell membrane</keyword>
<dbReference type="Gene3D" id="1.10.3720.10">
    <property type="entry name" value="MetI-like"/>
    <property type="match status" value="1"/>
</dbReference>
<keyword evidence="6 11" id="KW-0500">Molybdenum</keyword>
<evidence type="ECO:0000313" key="14">
    <source>
        <dbReference type="Proteomes" id="UP000001208"/>
    </source>
</evidence>
<feature type="transmembrane region" description="Helical" evidence="10">
    <location>
        <begin position="53"/>
        <end position="72"/>
    </location>
</feature>
<evidence type="ECO:0000256" key="6">
    <source>
        <dbReference type="ARBA" id="ARBA00022505"/>
    </source>
</evidence>
<evidence type="ECO:0000313" key="13">
    <source>
        <dbReference type="EMBL" id="ACF14465.1"/>
    </source>
</evidence>
<dbReference type="KEGG" id="cts:Ctha_2013"/>
<name>B3QUW4_CHLT3</name>
<reference evidence="13 14" key="1">
    <citation type="submission" date="2008-06" db="EMBL/GenBank/DDBJ databases">
        <title>Complete sequence of Chloroherpeton thalassium ATCC 35110.</title>
        <authorList>
            <consortium name="US DOE Joint Genome Institute"/>
            <person name="Lucas S."/>
            <person name="Copeland A."/>
            <person name="Lapidus A."/>
            <person name="Glavina del Rio T."/>
            <person name="Dalin E."/>
            <person name="Tice H."/>
            <person name="Bruce D."/>
            <person name="Goodwin L."/>
            <person name="Pitluck S."/>
            <person name="Schmutz J."/>
            <person name="Larimer F."/>
            <person name="Land M."/>
            <person name="Hauser L."/>
            <person name="Kyrpides N."/>
            <person name="Mikhailova N."/>
            <person name="Liu Z."/>
            <person name="Li T."/>
            <person name="Zhao F."/>
            <person name="Overmann J."/>
            <person name="Bryant D.A."/>
            <person name="Richardson P."/>
        </authorList>
    </citation>
    <scope>NUCLEOTIDE SEQUENCE [LARGE SCALE GENOMIC DNA]</scope>
    <source>
        <strain evidence="14">ATCC 35110 / GB-78</strain>
    </source>
</reference>
<evidence type="ECO:0000256" key="11">
    <source>
        <dbReference type="RuleBase" id="RU365097"/>
    </source>
</evidence>
<evidence type="ECO:0000256" key="2">
    <source>
        <dbReference type="ARBA" id="ARBA00004651"/>
    </source>
</evidence>
<evidence type="ECO:0000256" key="1">
    <source>
        <dbReference type="ARBA" id="ARBA00002949"/>
    </source>
</evidence>
<comment type="subcellular location">
    <subcellularLocation>
        <location evidence="2 10">Cell membrane</location>
        <topology evidence="2 10">Multi-pass membrane protein</topology>
    </subcellularLocation>
</comment>
<evidence type="ECO:0000259" key="12">
    <source>
        <dbReference type="PROSITE" id="PS50928"/>
    </source>
</evidence>
<evidence type="ECO:0000256" key="9">
    <source>
        <dbReference type="ARBA" id="ARBA00023136"/>
    </source>
</evidence>
<comment type="function">
    <text evidence="1 11">Part of the binding-protein-dependent transport system for molybdenum; probably responsible for the translocation of the substrate across the membrane.</text>
</comment>
<dbReference type="InterPro" id="IPR035906">
    <property type="entry name" value="MetI-like_sf"/>
</dbReference>
<keyword evidence="4 10" id="KW-0813">Transport</keyword>
<dbReference type="SUPFAM" id="SSF161098">
    <property type="entry name" value="MetI-like"/>
    <property type="match status" value="1"/>
</dbReference>
<evidence type="ECO:0000256" key="3">
    <source>
        <dbReference type="ARBA" id="ARBA00007069"/>
    </source>
</evidence>
<evidence type="ECO:0000256" key="7">
    <source>
        <dbReference type="ARBA" id="ARBA00022692"/>
    </source>
</evidence>
<dbReference type="AlphaFoldDB" id="B3QUW4"/>
<feature type="transmembrane region" description="Helical" evidence="10">
    <location>
        <begin position="153"/>
        <end position="178"/>
    </location>
</feature>
<dbReference type="PROSITE" id="PS50928">
    <property type="entry name" value="ABC_TM1"/>
    <property type="match status" value="1"/>
</dbReference>
<feature type="domain" description="ABC transmembrane type-1" evidence="12">
    <location>
        <begin position="15"/>
        <end position="219"/>
    </location>
</feature>
<keyword evidence="14" id="KW-1185">Reference proteome</keyword>
<dbReference type="Pfam" id="PF00528">
    <property type="entry name" value="BPD_transp_1"/>
    <property type="match status" value="1"/>
</dbReference>
<evidence type="ECO:0000256" key="8">
    <source>
        <dbReference type="ARBA" id="ARBA00022989"/>
    </source>
</evidence>
<dbReference type="InterPro" id="IPR000515">
    <property type="entry name" value="MetI-like"/>
</dbReference>
<gene>
    <name evidence="13" type="ordered locus">Ctha_2013</name>
</gene>
<dbReference type="Proteomes" id="UP000001208">
    <property type="component" value="Chromosome"/>
</dbReference>
<dbReference type="PANTHER" id="PTHR30183:SF8">
    <property type="entry name" value="MOLYBDENUM TRANSPORT SYSTEM PERMEASE"/>
    <property type="match status" value="1"/>
</dbReference>
<proteinExistence type="inferred from homology"/>
<dbReference type="HOGENOM" id="CLU_016047_14_3_10"/>
<accession>B3QUW4</accession>
<dbReference type="STRING" id="517418.Ctha_2013"/>